<accession>A0AAE6X110</accession>
<evidence type="ECO:0000256" key="6">
    <source>
        <dbReference type="SAM" id="Coils"/>
    </source>
</evidence>
<dbReference type="InterPro" id="IPR005225">
    <property type="entry name" value="Small_GTP-bd"/>
</dbReference>
<sequence>MEDIKLLNLSSETEQSIYNLYEQRELSNLNIGLFGSFSVGKSTLINTLLGQNVLPTHAIETTAISTLIKVADKEEIMLKFEDGREQLSTHEEFLQLVAGKEVENIKSAVVNVTEPQWMKNINFIDTPGRNTKYARHIDASETAISESHIAFYVTSWRGLDLEDIIYIKHILRYQPNLYFIVNKIDSIDQSQGLSIDDLKEHIEKDIKEMLGQEYPVLMTSAKTRFNIEQLMDLIIDLKVNINDVKDNKFKHSIKEILTQEKEKVNNEIIIINNASKTDYNVEAERNQLNIKYEKSKSELKKYLDGMENQVKISKEKINDKINNIYIELEDKLINIANQESKLENIQSSIENEIITARNEVTNILKAELVAIFGTENSIPLSDIDKNSISINISELDFSDLEERYSERERQLQDKRIQLEQQLRAIEDKDVNLAIQEKEAIIEKLNGLEEELQTKYIPRFKEDVNFDPHKYERMLSKIGMVGDIVLAAALTAGTAAPAKATASASKGIGKEVIKTTIKTQSKKISAATAKEVASNIAKSPVSKEIAKETFKKFAGNQNGVDTSTKETKEDKNNLAINAIKAVDRLTSPVETVAKKIGQSLDGNESPRVYEDMNYRSQFYAKKMEVEQKKNNELKRLKELENSVINDEILKRKLEDKILKTQQNAERELSELEEKLEKQRQVRFKEHQASEIRKEIKSILEDEQSNISYWFNYQMEQCYHVVQKMMPETLKEDVRRWETEINRIDELKIDNTDKLNKRAEELQSKIILLDEMIERY</sequence>
<protein>
    <submittedName>
        <fullName evidence="8">GTP-binding protein</fullName>
    </submittedName>
</protein>
<dbReference type="AlphaFoldDB" id="A0AAE6X110"/>
<dbReference type="GO" id="GO:0008053">
    <property type="term" value="P:mitochondrial fusion"/>
    <property type="evidence" value="ECO:0007669"/>
    <property type="project" value="TreeGrafter"/>
</dbReference>
<evidence type="ECO:0000256" key="2">
    <source>
        <dbReference type="ARBA" id="ARBA00022741"/>
    </source>
</evidence>
<evidence type="ECO:0000313" key="9">
    <source>
        <dbReference type="Proteomes" id="UP000501122"/>
    </source>
</evidence>
<dbReference type="InterPro" id="IPR045063">
    <property type="entry name" value="Dynamin_N"/>
</dbReference>
<name>A0AAE6X110_9STAP</name>
<dbReference type="PANTHER" id="PTHR10465">
    <property type="entry name" value="TRANSMEMBRANE GTPASE FZO1"/>
    <property type="match status" value="1"/>
</dbReference>
<dbReference type="SUPFAM" id="SSF52540">
    <property type="entry name" value="P-loop containing nucleoside triphosphate hydrolases"/>
    <property type="match status" value="1"/>
</dbReference>
<gene>
    <name evidence="8" type="ORF">GTN30_02805</name>
</gene>
<dbReference type="Pfam" id="PF00350">
    <property type="entry name" value="Dynamin_N"/>
    <property type="match status" value="1"/>
</dbReference>
<dbReference type="RefSeq" id="WP_164953071.1">
    <property type="nucleotide sequence ID" value="NZ_CP047363.1"/>
</dbReference>
<reference evidence="8" key="1">
    <citation type="journal article" date="2020" name="Antimicrob. Agents Chemother.">
        <title>The novel macrolide resistance genes mef(D), msr(F) and msr(H) are present on resistance islands in Macrococcus canis, Macrococcus caseolyticus and Staphylococcus aureus.</title>
        <authorList>
            <person name="Schwendener S."/>
            <person name="Dona V."/>
            <person name="Perreten V."/>
        </authorList>
    </citation>
    <scope>NUCLEOTIDE SEQUENCE</scope>
    <source>
        <strain evidence="8">Epi0076A</strain>
    </source>
</reference>
<dbReference type="InterPro" id="IPR027094">
    <property type="entry name" value="Mitofusin_fam"/>
</dbReference>
<dbReference type="GO" id="GO:0005525">
    <property type="term" value="F:GTP binding"/>
    <property type="evidence" value="ECO:0007669"/>
    <property type="project" value="UniProtKB-KW"/>
</dbReference>
<dbReference type="Gene3D" id="3.40.50.300">
    <property type="entry name" value="P-loop containing nucleotide triphosphate hydrolases"/>
    <property type="match status" value="1"/>
</dbReference>
<keyword evidence="4" id="KW-0342">GTP-binding</keyword>
<dbReference type="EMBL" id="CP047363">
    <property type="protein sequence ID" value="QIH77585.1"/>
    <property type="molecule type" value="Genomic_DNA"/>
</dbReference>
<keyword evidence="2" id="KW-0547">Nucleotide-binding</keyword>
<dbReference type="PANTHER" id="PTHR10465:SF0">
    <property type="entry name" value="SARCALUMENIN"/>
    <property type="match status" value="1"/>
</dbReference>
<feature type="coiled-coil region" evidence="6">
    <location>
        <begin position="397"/>
        <end position="454"/>
    </location>
</feature>
<proteinExistence type="predicted"/>
<comment type="subcellular location">
    <subcellularLocation>
        <location evidence="1">Membrane</location>
    </subcellularLocation>
</comment>
<evidence type="ECO:0000256" key="4">
    <source>
        <dbReference type="ARBA" id="ARBA00023134"/>
    </source>
</evidence>
<dbReference type="GO" id="GO:0003924">
    <property type="term" value="F:GTPase activity"/>
    <property type="evidence" value="ECO:0007669"/>
    <property type="project" value="InterPro"/>
</dbReference>
<feature type="domain" description="Dynamin N-terminal" evidence="7">
    <location>
        <begin position="31"/>
        <end position="156"/>
    </location>
</feature>
<keyword evidence="3" id="KW-0378">Hydrolase</keyword>
<evidence type="ECO:0000259" key="7">
    <source>
        <dbReference type="Pfam" id="PF00350"/>
    </source>
</evidence>
<evidence type="ECO:0000256" key="5">
    <source>
        <dbReference type="ARBA" id="ARBA00023136"/>
    </source>
</evidence>
<keyword evidence="6" id="KW-0175">Coiled coil</keyword>
<evidence type="ECO:0000256" key="3">
    <source>
        <dbReference type="ARBA" id="ARBA00022801"/>
    </source>
</evidence>
<dbReference type="Proteomes" id="UP000501122">
    <property type="component" value="Chromosome"/>
</dbReference>
<organism evidence="8 9">
    <name type="scientific">Macrococcoides canis</name>
    <dbReference type="NCBI Taxonomy" id="1855823"/>
    <lineage>
        <taxon>Bacteria</taxon>
        <taxon>Bacillati</taxon>
        <taxon>Bacillota</taxon>
        <taxon>Bacilli</taxon>
        <taxon>Bacillales</taxon>
        <taxon>Staphylococcaceae</taxon>
        <taxon>Macrococcoides</taxon>
    </lineage>
</organism>
<dbReference type="InterPro" id="IPR027417">
    <property type="entry name" value="P-loop_NTPase"/>
</dbReference>
<feature type="coiled-coil region" evidence="6">
    <location>
        <begin position="303"/>
        <end position="348"/>
    </location>
</feature>
<dbReference type="NCBIfam" id="TIGR00231">
    <property type="entry name" value="small_GTP"/>
    <property type="match status" value="1"/>
</dbReference>
<feature type="coiled-coil region" evidence="6">
    <location>
        <begin position="227"/>
        <end position="274"/>
    </location>
</feature>
<evidence type="ECO:0000256" key="1">
    <source>
        <dbReference type="ARBA" id="ARBA00004370"/>
    </source>
</evidence>
<feature type="coiled-coil region" evidence="6">
    <location>
        <begin position="621"/>
        <end position="680"/>
    </location>
</feature>
<evidence type="ECO:0000313" key="8">
    <source>
        <dbReference type="EMBL" id="QIH77585.1"/>
    </source>
</evidence>
<keyword evidence="5" id="KW-0472">Membrane</keyword>
<dbReference type="GO" id="GO:0016020">
    <property type="term" value="C:membrane"/>
    <property type="evidence" value="ECO:0007669"/>
    <property type="project" value="UniProtKB-SubCell"/>
</dbReference>